<evidence type="ECO:0000256" key="8">
    <source>
        <dbReference type="SAM" id="Phobius"/>
    </source>
</evidence>
<feature type="transmembrane region" description="Helical" evidence="8">
    <location>
        <begin position="41"/>
        <end position="58"/>
    </location>
</feature>
<protein>
    <submittedName>
        <fullName evidence="10">Longevity-assurance protein</fullName>
    </submittedName>
</protein>
<evidence type="ECO:0000256" key="7">
    <source>
        <dbReference type="SAM" id="MobiDB-lite"/>
    </source>
</evidence>
<comment type="caution">
    <text evidence="10">The sequence shown here is derived from an EMBL/GenBank/DDBJ whole genome shotgun (WGS) entry which is preliminary data.</text>
</comment>
<dbReference type="AlphaFoldDB" id="A0A511KGI7"/>
<dbReference type="GO" id="GO:0050291">
    <property type="term" value="F:sphingosine N-acyltransferase activity"/>
    <property type="evidence" value="ECO:0007669"/>
    <property type="project" value="InterPro"/>
</dbReference>
<keyword evidence="4 8" id="KW-1133">Transmembrane helix</keyword>
<dbReference type="GO" id="GO:0016020">
    <property type="term" value="C:membrane"/>
    <property type="evidence" value="ECO:0007669"/>
    <property type="project" value="UniProtKB-SubCell"/>
</dbReference>
<evidence type="ECO:0000313" key="10">
    <source>
        <dbReference type="EMBL" id="GEM09483.1"/>
    </source>
</evidence>
<evidence type="ECO:0000256" key="4">
    <source>
        <dbReference type="ARBA" id="ARBA00022989"/>
    </source>
</evidence>
<proteinExistence type="inferred from homology"/>
<reference evidence="10 11" key="1">
    <citation type="submission" date="2019-07" db="EMBL/GenBank/DDBJ databases">
        <title>Rhodotorula toruloides NBRC10032 genome sequencing.</title>
        <authorList>
            <person name="Shida Y."/>
            <person name="Takaku H."/>
            <person name="Ogasawara W."/>
            <person name="Mori K."/>
        </authorList>
    </citation>
    <scope>NUCLEOTIDE SEQUENCE [LARGE SCALE GENOMIC DNA]</scope>
    <source>
        <strain evidence="10 11">NBRC10032</strain>
    </source>
</reference>
<sequence>MAAGAHAIRAAPPPKSKALVARKGTAQGAGGFVDFVLRRQLELSATVLAIILAGNLLTPPEYHLSTDLTPSPSWHLRSPFSRFLFLSFRKPDTRLYYKGRDDAFLIAWWVIALCFLREAMMRWVFVPVAKMCGVRSRRALIRFSEQGWSLAYYTCSWTLGLYINQTSPYRSLNTLHFWKDYPHDALPALTKWYYLVQTAFYIQQMIVINLEARRKDYYQMFAHHIITSLLMMLSYVLNFTRIGNSILCTMDLVDILLPLAKLFKYTGNHKASDATFAVFLISWIVTRHIIFGRIIWSVIVESKTVIEHDWRSEDGYYWSRNTKRCFTTLLLALQLLNCLWLAMILRILWKMFLGASAEDTRSDDEHEDDESSSSDGGDKAGRRRRRPVPNGAHANGNGLHRVETRKER</sequence>
<feature type="domain" description="TLC" evidence="9">
    <location>
        <begin position="141"/>
        <end position="353"/>
    </location>
</feature>
<feature type="transmembrane region" description="Helical" evidence="8">
    <location>
        <begin position="192"/>
        <end position="210"/>
    </location>
</feature>
<gene>
    <name evidence="10" type="ORF">Rt10032_c08g3500</name>
</gene>
<evidence type="ECO:0000259" key="9">
    <source>
        <dbReference type="PROSITE" id="PS50922"/>
    </source>
</evidence>
<evidence type="ECO:0000256" key="6">
    <source>
        <dbReference type="PROSITE-ProRule" id="PRU00205"/>
    </source>
</evidence>
<keyword evidence="5 6" id="KW-0472">Membrane</keyword>
<dbReference type="InterPro" id="IPR006634">
    <property type="entry name" value="TLC-dom"/>
</dbReference>
<evidence type="ECO:0000313" key="11">
    <source>
        <dbReference type="Proteomes" id="UP000321518"/>
    </source>
</evidence>
<dbReference type="Pfam" id="PF03798">
    <property type="entry name" value="TRAM_LAG1_CLN8"/>
    <property type="match status" value="1"/>
</dbReference>
<comment type="subcellular location">
    <subcellularLocation>
        <location evidence="1">Membrane</location>
        <topology evidence="1">Multi-pass membrane protein</topology>
    </subcellularLocation>
</comment>
<organism evidence="10 11">
    <name type="scientific">Rhodotorula toruloides</name>
    <name type="common">Yeast</name>
    <name type="synonym">Rhodosporidium toruloides</name>
    <dbReference type="NCBI Taxonomy" id="5286"/>
    <lineage>
        <taxon>Eukaryota</taxon>
        <taxon>Fungi</taxon>
        <taxon>Dikarya</taxon>
        <taxon>Basidiomycota</taxon>
        <taxon>Pucciniomycotina</taxon>
        <taxon>Microbotryomycetes</taxon>
        <taxon>Sporidiobolales</taxon>
        <taxon>Sporidiobolaceae</taxon>
        <taxon>Rhodotorula</taxon>
    </lineage>
</organism>
<keyword evidence="3 6" id="KW-0812">Transmembrane</keyword>
<dbReference type="GO" id="GO:0046513">
    <property type="term" value="P:ceramide biosynthetic process"/>
    <property type="evidence" value="ECO:0007669"/>
    <property type="project" value="InterPro"/>
</dbReference>
<dbReference type="EMBL" id="BJWK01000008">
    <property type="protein sequence ID" value="GEM09483.1"/>
    <property type="molecule type" value="Genomic_DNA"/>
</dbReference>
<evidence type="ECO:0000256" key="2">
    <source>
        <dbReference type="ARBA" id="ARBA00009808"/>
    </source>
</evidence>
<dbReference type="Proteomes" id="UP000321518">
    <property type="component" value="Unassembled WGS sequence"/>
</dbReference>
<dbReference type="PROSITE" id="PS50922">
    <property type="entry name" value="TLC"/>
    <property type="match status" value="1"/>
</dbReference>
<feature type="transmembrane region" description="Helical" evidence="8">
    <location>
        <begin position="103"/>
        <end position="125"/>
    </location>
</feature>
<feature type="region of interest" description="Disordered" evidence="7">
    <location>
        <begin position="359"/>
        <end position="408"/>
    </location>
</feature>
<feature type="transmembrane region" description="Helical" evidence="8">
    <location>
        <begin position="146"/>
        <end position="163"/>
    </location>
</feature>
<accession>A0A511KGI7</accession>
<evidence type="ECO:0000256" key="5">
    <source>
        <dbReference type="ARBA" id="ARBA00023136"/>
    </source>
</evidence>
<feature type="transmembrane region" description="Helical" evidence="8">
    <location>
        <begin position="275"/>
        <end position="296"/>
    </location>
</feature>
<evidence type="ECO:0000256" key="1">
    <source>
        <dbReference type="ARBA" id="ARBA00004141"/>
    </source>
</evidence>
<dbReference type="PANTHER" id="PTHR12560:SF0">
    <property type="entry name" value="LD18904P"/>
    <property type="match status" value="1"/>
</dbReference>
<evidence type="ECO:0000256" key="3">
    <source>
        <dbReference type="ARBA" id="ARBA00022692"/>
    </source>
</evidence>
<dbReference type="OrthoDB" id="537032at2759"/>
<dbReference type="SMART" id="SM00724">
    <property type="entry name" value="TLC"/>
    <property type="match status" value="1"/>
</dbReference>
<comment type="similarity">
    <text evidence="2">Belongs to the sphingosine N-acyltransferase family.</text>
</comment>
<dbReference type="InterPro" id="IPR016439">
    <property type="entry name" value="Lag1/Lac1-like"/>
</dbReference>
<name>A0A511KGI7_RHOTO</name>
<feature type="transmembrane region" description="Helical" evidence="8">
    <location>
        <begin position="217"/>
        <end position="236"/>
    </location>
</feature>
<feature type="transmembrane region" description="Helical" evidence="8">
    <location>
        <begin position="326"/>
        <end position="349"/>
    </location>
</feature>
<dbReference type="PANTHER" id="PTHR12560">
    <property type="entry name" value="LONGEVITY ASSURANCE FACTOR 1 LAG1"/>
    <property type="match status" value="1"/>
</dbReference>